<feature type="repeat" description="Solcar" evidence="9">
    <location>
        <begin position="287"/>
        <end position="377"/>
    </location>
</feature>
<dbReference type="Pfam" id="PF00153">
    <property type="entry name" value="Mito_carr"/>
    <property type="match status" value="4"/>
</dbReference>
<feature type="repeat" description="Solcar" evidence="9">
    <location>
        <begin position="189"/>
        <end position="277"/>
    </location>
</feature>
<feature type="region of interest" description="Disordered" evidence="11">
    <location>
        <begin position="61"/>
        <end position="80"/>
    </location>
</feature>
<evidence type="ECO:0000256" key="12">
    <source>
        <dbReference type="SAM" id="Phobius"/>
    </source>
</evidence>
<dbReference type="InterPro" id="IPR002067">
    <property type="entry name" value="MCP"/>
</dbReference>
<keyword evidence="7" id="KW-0496">Mitochondrion</keyword>
<feature type="transmembrane region" description="Helical" evidence="12">
    <location>
        <begin position="159"/>
        <end position="179"/>
    </location>
</feature>
<feature type="transmembrane region" description="Helical" evidence="12">
    <location>
        <begin position="191"/>
        <end position="212"/>
    </location>
</feature>
<proteinExistence type="inferred from homology"/>
<evidence type="ECO:0000256" key="4">
    <source>
        <dbReference type="ARBA" id="ARBA00022692"/>
    </source>
</evidence>
<dbReference type="PANTHER" id="PTHR45624:SF10">
    <property type="entry name" value="SLC (SOLUTE CARRIER) HOMOLOG"/>
    <property type="match status" value="1"/>
</dbReference>
<keyword evidence="8 9" id="KW-0472">Membrane</keyword>
<organism evidence="13">
    <name type="scientific">Melanopsichium pennsylvanicum 4</name>
    <dbReference type="NCBI Taxonomy" id="1398559"/>
    <lineage>
        <taxon>Eukaryota</taxon>
        <taxon>Fungi</taxon>
        <taxon>Dikarya</taxon>
        <taxon>Basidiomycota</taxon>
        <taxon>Ustilaginomycotina</taxon>
        <taxon>Ustilaginomycetes</taxon>
        <taxon>Ustilaginales</taxon>
        <taxon>Ustilaginaceae</taxon>
        <taxon>Melanopsichium</taxon>
    </lineage>
</organism>
<protein>
    <submittedName>
        <fullName evidence="13">Related to Carrier protein YMC1, mitochondrial</fullName>
    </submittedName>
</protein>
<accession>A0A077R348</accession>
<evidence type="ECO:0000256" key="6">
    <source>
        <dbReference type="ARBA" id="ARBA00022989"/>
    </source>
</evidence>
<sequence>MTDEAGPSAMVDFVAGTVGGIVSLLAGHPFDTVKTRLQAQPSASSALSSSIQDSSSLLHKNLSTRPSTIPPASSSSTPLFASTSTSRIDYLSAASRSNVGAPSSAALNMPHMTSYLPSSQGAGGIKVSLPIYRSATDAFRIIIREEHFLGLYKGVTSPMLGVALMNASIFTLYSISLRYQNSHRILDSYPIAQVFVAGMVSGFGSSLITSPIDLIKIREQMNTTAQGKARPNTFSVFKDVLRKEGLFRGIYRGWCTTAVRDLGYGPYFASYELLNSSMRTWSGKQGLSNIDMAFSGAVAGVVAWVSTFWADVIKTKIQATSGLDDKPGKRSLFWSTARATYTHGGWRAFFVGMGPTVIRALPVNAVLFVSYEITKDFLIKKGY</sequence>
<comment type="subcellular location">
    <subcellularLocation>
        <location evidence="1">Mitochondrion membrane</location>
        <topology evidence="1">Multi-pass membrane protein</topology>
    </subcellularLocation>
</comment>
<reference evidence="13" key="1">
    <citation type="journal article" date="2014" name="Genome Biol. Evol.">
        <title>Gene Loss Rather Than Gene Gain Is Associated with a Host Jump from Monocots to Dicots in the Smut Fungus Melanopsichium pennsylvanicum.</title>
        <authorList>
            <person name="Sharma R."/>
            <person name="Mishra B."/>
            <person name="Runge F."/>
            <person name="Thines M."/>
        </authorList>
    </citation>
    <scope>NUCLEOTIDE SEQUENCE</scope>
    <source>
        <strain evidence="13">4</strain>
    </source>
</reference>
<dbReference type="InterPro" id="IPR018108">
    <property type="entry name" value="MCP_transmembrane"/>
</dbReference>
<evidence type="ECO:0000256" key="9">
    <source>
        <dbReference type="PROSITE-ProRule" id="PRU00282"/>
    </source>
</evidence>
<dbReference type="PROSITE" id="PS50920">
    <property type="entry name" value="SOLCAR"/>
    <property type="match status" value="3"/>
</dbReference>
<evidence type="ECO:0000256" key="2">
    <source>
        <dbReference type="ARBA" id="ARBA00006375"/>
    </source>
</evidence>
<feature type="repeat" description="Solcar" evidence="9">
    <location>
        <begin position="7"/>
        <end position="179"/>
    </location>
</feature>
<evidence type="ECO:0000256" key="8">
    <source>
        <dbReference type="ARBA" id="ARBA00023136"/>
    </source>
</evidence>
<dbReference type="InterPro" id="IPR023395">
    <property type="entry name" value="MCP_dom_sf"/>
</dbReference>
<evidence type="ECO:0000256" key="1">
    <source>
        <dbReference type="ARBA" id="ARBA00004225"/>
    </source>
</evidence>
<evidence type="ECO:0000256" key="10">
    <source>
        <dbReference type="RuleBase" id="RU000488"/>
    </source>
</evidence>
<comment type="similarity">
    <text evidence="2 10">Belongs to the mitochondrial carrier (TC 2.A.29) family.</text>
</comment>
<evidence type="ECO:0000256" key="11">
    <source>
        <dbReference type="SAM" id="MobiDB-lite"/>
    </source>
</evidence>
<name>A0A077R348_9BASI</name>
<dbReference type="PANTHER" id="PTHR45624">
    <property type="entry name" value="MITOCHONDRIAL BASIC AMINO ACIDS TRANSPORTER-RELATED"/>
    <property type="match status" value="1"/>
</dbReference>
<evidence type="ECO:0000256" key="3">
    <source>
        <dbReference type="ARBA" id="ARBA00022448"/>
    </source>
</evidence>
<evidence type="ECO:0000256" key="7">
    <source>
        <dbReference type="ARBA" id="ARBA00023128"/>
    </source>
</evidence>
<keyword evidence="5" id="KW-0677">Repeat</keyword>
<dbReference type="EMBL" id="HG529575">
    <property type="protein sequence ID" value="CDI53297.1"/>
    <property type="molecule type" value="Genomic_DNA"/>
</dbReference>
<dbReference type="AlphaFoldDB" id="A0A077R348"/>
<keyword evidence="3 10" id="KW-0813">Transport</keyword>
<dbReference type="SUPFAM" id="SSF103506">
    <property type="entry name" value="Mitochondrial carrier"/>
    <property type="match status" value="1"/>
</dbReference>
<dbReference type="PRINTS" id="PR00926">
    <property type="entry name" value="MITOCARRIER"/>
</dbReference>
<keyword evidence="6 12" id="KW-1133">Transmembrane helix</keyword>
<keyword evidence="4 9" id="KW-0812">Transmembrane</keyword>
<dbReference type="Gene3D" id="1.50.40.10">
    <property type="entry name" value="Mitochondrial carrier domain"/>
    <property type="match status" value="2"/>
</dbReference>
<evidence type="ECO:0000313" key="13">
    <source>
        <dbReference type="EMBL" id="CDI53297.1"/>
    </source>
</evidence>
<dbReference type="GO" id="GO:0031966">
    <property type="term" value="C:mitochondrial membrane"/>
    <property type="evidence" value="ECO:0007669"/>
    <property type="project" value="UniProtKB-SubCell"/>
</dbReference>
<dbReference type="InterPro" id="IPR050567">
    <property type="entry name" value="Mitochondrial_Carrier"/>
</dbReference>
<dbReference type="GO" id="GO:0022857">
    <property type="term" value="F:transmembrane transporter activity"/>
    <property type="evidence" value="ECO:0007669"/>
    <property type="project" value="TreeGrafter"/>
</dbReference>
<evidence type="ECO:0000256" key="5">
    <source>
        <dbReference type="ARBA" id="ARBA00022737"/>
    </source>
</evidence>